<dbReference type="Pfam" id="PF07714">
    <property type="entry name" value="PK_Tyr_Ser-Thr"/>
    <property type="match status" value="1"/>
</dbReference>
<sequence length="171" mass="18581">MSPEYAYWGHVSTKSDIFSFGVIVLEMVTGRKNNSAYSDTSDSISVLSHVWDKWRAGSMVDVVDPLLAESGYAESEVLNCTEIRLLCVQENPVDRPDASAVVLMLSSPTSTSDDRRAPSRPAFVFSSGLTESDHPLRSGAGSCDVPLISNKQSSTTTVSENEMSISELQPR</sequence>
<dbReference type="AlphaFoldDB" id="A0A8T0QWZ1"/>
<dbReference type="GO" id="GO:0005524">
    <property type="term" value="F:ATP binding"/>
    <property type="evidence" value="ECO:0007669"/>
    <property type="project" value="InterPro"/>
</dbReference>
<feature type="domain" description="Protein kinase" evidence="2">
    <location>
        <begin position="1"/>
        <end position="110"/>
    </location>
</feature>
<dbReference type="SUPFAM" id="SSF56112">
    <property type="entry name" value="Protein kinase-like (PK-like)"/>
    <property type="match status" value="1"/>
</dbReference>
<gene>
    <name evidence="3" type="ORF">PVAP13_6NG047809</name>
</gene>
<reference evidence="3" key="1">
    <citation type="submission" date="2020-05" db="EMBL/GenBank/DDBJ databases">
        <title>WGS assembly of Panicum virgatum.</title>
        <authorList>
            <person name="Lovell J.T."/>
            <person name="Jenkins J."/>
            <person name="Shu S."/>
            <person name="Juenger T.E."/>
            <person name="Schmutz J."/>
        </authorList>
    </citation>
    <scope>NUCLEOTIDE SEQUENCE</scope>
    <source>
        <strain evidence="3">AP13</strain>
    </source>
</reference>
<accession>A0A8T0QWZ1</accession>
<protein>
    <recommendedName>
        <fullName evidence="2">Protein kinase domain-containing protein</fullName>
    </recommendedName>
</protein>
<dbReference type="PANTHER" id="PTHR27006:SF574">
    <property type="entry name" value="PROTEIN KINASE DOMAIN-CONTAINING PROTEIN"/>
    <property type="match status" value="1"/>
</dbReference>
<dbReference type="Gene3D" id="1.10.510.10">
    <property type="entry name" value="Transferase(Phosphotransferase) domain 1"/>
    <property type="match status" value="1"/>
</dbReference>
<keyword evidence="4" id="KW-1185">Reference proteome</keyword>
<evidence type="ECO:0000313" key="4">
    <source>
        <dbReference type="Proteomes" id="UP000823388"/>
    </source>
</evidence>
<dbReference type="GO" id="GO:0004672">
    <property type="term" value="F:protein kinase activity"/>
    <property type="evidence" value="ECO:0007669"/>
    <property type="project" value="InterPro"/>
</dbReference>
<dbReference type="InterPro" id="IPR000719">
    <property type="entry name" value="Prot_kinase_dom"/>
</dbReference>
<dbReference type="InterPro" id="IPR001245">
    <property type="entry name" value="Ser-Thr/Tyr_kinase_cat_dom"/>
</dbReference>
<dbReference type="PANTHER" id="PTHR27006">
    <property type="entry name" value="PROMASTIGOTE SURFACE ANTIGEN PROTEIN PSA"/>
    <property type="match status" value="1"/>
</dbReference>
<feature type="compositionally biased region" description="Polar residues" evidence="1">
    <location>
        <begin position="149"/>
        <end position="171"/>
    </location>
</feature>
<evidence type="ECO:0000259" key="2">
    <source>
        <dbReference type="PROSITE" id="PS50011"/>
    </source>
</evidence>
<evidence type="ECO:0000313" key="3">
    <source>
        <dbReference type="EMBL" id="KAG2577777.1"/>
    </source>
</evidence>
<dbReference type="EMBL" id="CM029048">
    <property type="protein sequence ID" value="KAG2577777.1"/>
    <property type="molecule type" value="Genomic_DNA"/>
</dbReference>
<name>A0A8T0QWZ1_PANVG</name>
<dbReference type="Proteomes" id="UP000823388">
    <property type="component" value="Chromosome 6N"/>
</dbReference>
<proteinExistence type="predicted"/>
<comment type="caution">
    <text evidence="3">The sequence shown here is derived from an EMBL/GenBank/DDBJ whole genome shotgun (WGS) entry which is preliminary data.</text>
</comment>
<evidence type="ECO:0000256" key="1">
    <source>
        <dbReference type="SAM" id="MobiDB-lite"/>
    </source>
</evidence>
<dbReference type="PROSITE" id="PS50011">
    <property type="entry name" value="PROTEIN_KINASE_DOM"/>
    <property type="match status" value="1"/>
</dbReference>
<organism evidence="3 4">
    <name type="scientific">Panicum virgatum</name>
    <name type="common">Blackwell switchgrass</name>
    <dbReference type="NCBI Taxonomy" id="38727"/>
    <lineage>
        <taxon>Eukaryota</taxon>
        <taxon>Viridiplantae</taxon>
        <taxon>Streptophyta</taxon>
        <taxon>Embryophyta</taxon>
        <taxon>Tracheophyta</taxon>
        <taxon>Spermatophyta</taxon>
        <taxon>Magnoliopsida</taxon>
        <taxon>Liliopsida</taxon>
        <taxon>Poales</taxon>
        <taxon>Poaceae</taxon>
        <taxon>PACMAD clade</taxon>
        <taxon>Panicoideae</taxon>
        <taxon>Panicodae</taxon>
        <taxon>Paniceae</taxon>
        <taxon>Panicinae</taxon>
        <taxon>Panicum</taxon>
        <taxon>Panicum sect. Hiantes</taxon>
    </lineage>
</organism>
<dbReference type="InterPro" id="IPR011009">
    <property type="entry name" value="Kinase-like_dom_sf"/>
</dbReference>
<feature type="region of interest" description="Disordered" evidence="1">
    <location>
        <begin position="126"/>
        <end position="171"/>
    </location>
</feature>